<geneLocation type="plasmid" evidence="3">
    <name>megaplasmid</name>
</geneLocation>
<reference evidence="3" key="1">
    <citation type="submission" date="2005-08" db="EMBL/GenBank/DDBJ databases">
        <title>Complete sequence of a megaplasmid of Ralstonia eutropha JMP134.</title>
        <authorList>
            <person name="Copeland A."/>
            <person name="Lucas S."/>
            <person name="Lapidus A."/>
            <person name="Barry K."/>
            <person name="Detter J.C."/>
            <person name="Glavina T."/>
            <person name="Hammon N."/>
            <person name="Israni S."/>
            <person name="Pitluck S."/>
            <person name="Goltsman E."/>
            <person name="Martinez M."/>
            <person name="Vergez L."/>
            <person name="Larimer F."/>
            <person name="Land M."/>
            <person name="Lykidis A."/>
            <person name="Richardson P."/>
        </authorList>
    </citation>
    <scope>NUCLEOTIDE SEQUENCE [LARGE SCALE GENOMIC DNA]</scope>
    <source>
        <strain evidence="3">JMP134</strain>
        <plasmid evidence="3">megaplasmid</plasmid>
    </source>
</reference>
<dbReference type="EMBL" id="CP000092">
    <property type="protein sequence ID" value="AAZ65342.1"/>
    <property type="molecule type" value="Genomic_DNA"/>
</dbReference>
<feature type="chain" id="PRO_5004232447" evidence="2">
    <location>
        <begin position="20"/>
        <end position="147"/>
    </location>
</feature>
<feature type="region of interest" description="Disordered" evidence="1">
    <location>
        <begin position="22"/>
        <end position="147"/>
    </location>
</feature>
<organism evidence="3">
    <name type="scientific">Cupriavidus pinatubonensis (strain JMP 134 / LMG 1197)</name>
    <name type="common">Cupriavidus necator (strain JMP 134)</name>
    <dbReference type="NCBI Taxonomy" id="264198"/>
    <lineage>
        <taxon>Bacteria</taxon>
        <taxon>Pseudomonadati</taxon>
        <taxon>Pseudomonadota</taxon>
        <taxon>Betaproteobacteria</taxon>
        <taxon>Burkholderiales</taxon>
        <taxon>Burkholderiaceae</taxon>
        <taxon>Cupriavidus</taxon>
    </lineage>
</organism>
<keyword evidence="2" id="KW-0732">Signal</keyword>
<dbReference type="AlphaFoldDB" id="Q46NC9"/>
<evidence type="ECO:0000256" key="1">
    <source>
        <dbReference type="SAM" id="MobiDB-lite"/>
    </source>
</evidence>
<protein>
    <submittedName>
        <fullName evidence="3">Uncharacterized protein</fullName>
    </submittedName>
</protein>
<feature type="compositionally biased region" description="Polar residues" evidence="1">
    <location>
        <begin position="54"/>
        <end position="63"/>
    </location>
</feature>
<name>Q46NC9_CUPPJ</name>
<dbReference type="KEGG" id="reu:Reut_C6010"/>
<feature type="compositionally biased region" description="Basic and acidic residues" evidence="1">
    <location>
        <begin position="32"/>
        <end position="53"/>
    </location>
</feature>
<dbReference type="OrthoDB" id="8966141at2"/>
<accession>Q46NC9</accession>
<gene>
    <name evidence="3" type="ordered locus">Reut_C6010</name>
</gene>
<evidence type="ECO:0000313" key="3">
    <source>
        <dbReference type="EMBL" id="AAZ65342.1"/>
    </source>
</evidence>
<proteinExistence type="predicted"/>
<feature type="signal peptide" evidence="2">
    <location>
        <begin position="1"/>
        <end position="19"/>
    </location>
</feature>
<evidence type="ECO:0000256" key="2">
    <source>
        <dbReference type="SAM" id="SignalP"/>
    </source>
</evidence>
<dbReference type="HOGENOM" id="CLU_1783651_0_0_4"/>
<keyword evidence="3" id="KW-0614">Plasmid</keyword>
<sequence>MKKLFAALASAALVGTVFAQTGVPASATHPQAEAKKDEVKGIKEESATQEKANKSSVSAQSDVKSVHASAHKEKANVQAGAHKSTATGTPHKASEPKAAHNEAGRAKVDVKNNVDQAKAGVEVGKPEAQPTTTKAANTADADKTKKQ</sequence>
<feature type="compositionally biased region" description="Basic and acidic residues" evidence="1">
    <location>
        <begin position="92"/>
        <end position="112"/>
    </location>
</feature>